<keyword evidence="4" id="KW-1185">Reference proteome</keyword>
<keyword evidence="3" id="KW-0808">Transferase</keyword>
<dbReference type="Proteomes" id="UP000076603">
    <property type="component" value="Unassembled WGS sequence"/>
</dbReference>
<dbReference type="EC" id="2.4.1.-" evidence="3"/>
<dbReference type="InterPro" id="IPR001173">
    <property type="entry name" value="Glyco_trans_2-like"/>
</dbReference>
<dbReference type="Pfam" id="PF00534">
    <property type="entry name" value="Glycos_transf_1"/>
    <property type="match status" value="1"/>
</dbReference>
<dbReference type="OrthoDB" id="396512at2"/>
<dbReference type="AlphaFoldDB" id="A0A161WEV1"/>
<dbReference type="PANTHER" id="PTHR22916:SF67">
    <property type="entry name" value="COLANIC ACID BIOSYNTHESIS GLYCOSYL TRANSFERASE WCAE-RELATED"/>
    <property type="match status" value="1"/>
</dbReference>
<evidence type="ECO:0000313" key="3">
    <source>
        <dbReference type="EMBL" id="KZL90195.1"/>
    </source>
</evidence>
<evidence type="ECO:0000313" key="4">
    <source>
        <dbReference type="Proteomes" id="UP000076603"/>
    </source>
</evidence>
<evidence type="ECO:0000259" key="2">
    <source>
        <dbReference type="Pfam" id="PF00535"/>
    </source>
</evidence>
<comment type="caution">
    <text evidence="3">The sequence shown here is derived from an EMBL/GenBank/DDBJ whole genome shotgun (WGS) entry which is preliminary data.</text>
</comment>
<reference evidence="3 4" key="1">
    <citation type="submission" date="2016-04" db="EMBL/GenBank/DDBJ databases">
        <title>Genome sequence of Clostridium magnum DSM 2767.</title>
        <authorList>
            <person name="Poehlein A."/>
            <person name="Uhlig R."/>
            <person name="Fischer R."/>
            <person name="Bahl H."/>
            <person name="Daniel R."/>
        </authorList>
    </citation>
    <scope>NUCLEOTIDE SEQUENCE [LARGE SCALE GENOMIC DNA]</scope>
    <source>
        <strain evidence="3 4">DSM 2767</strain>
    </source>
</reference>
<protein>
    <submittedName>
        <fullName evidence="3">PGL/p-HBAD biosynthesis glycosyltransferase</fullName>
        <ecNumber evidence="3">2.4.1.-</ecNumber>
    </submittedName>
</protein>
<dbReference type="SUPFAM" id="SSF53756">
    <property type="entry name" value="UDP-Glycosyltransferase/glycogen phosphorylase"/>
    <property type="match status" value="1"/>
</dbReference>
<gene>
    <name evidence="3" type="ORF">CLMAG_46890</name>
</gene>
<evidence type="ECO:0000259" key="1">
    <source>
        <dbReference type="Pfam" id="PF00534"/>
    </source>
</evidence>
<proteinExistence type="predicted"/>
<dbReference type="PANTHER" id="PTHR22916">
    <property type="entry name" value="GLYCOSYLTRANSFERASE"/>
    <property type="match status" value="1"/>
</dbReference>
<dbReference type="EMBL" id="LWAE01000006">
    <property type="protein sequence ID" value="KZL90195.1"/>
    <property type="molecule type" value="Genomic_DNA"/>
</dbReference>
<dbReference type="CDD" id="cd06433">
    <property type="entry name" value="GT_2_WfgS_like"/>
    <property type="match status" value="1"/>
</dbReference>
<organism evidence="3 4">
    <name type="scientific">Clostridium magnum DSM 2767</name>
    <dbReference type="NCBI Taxonomy" id="1121326"/>
    <lineage>
        <taxon>Bacteria</taxon>
        <taxon>Bacillati</taxon>
        <taxon>Bacillota</taxon>
        <taxon>Clostridia</taxon>
        <taxon>Eubacteriales</taxon>
        <taxon>Clostridiaceae</taxon>
        <taxon>Clostridium</taxon>
    </lineage>
</organism>
<dbReference type="GO" id="GO:0016757">
    <property type="term" value="F:glycosyltransferase activity"/>
    <property type="evidence" value="ECO:0007669"/>
    <property type="project" value="UniProtKB-KW"/>
</dbReference>
<dbReference type="InterPro" id="IPR001296">
    <property type="entry name" value="Glyco_trans_1"/>
</dbReference>
<feature type="domain" description="Glycosyl transferase family 1" evidence="1">
    <location>
        <begin position="204"/>
        <end position="269"/>
    </location>
</feature>
<dbReference type="Gene3D" id="3.40.50.2000">
    <property type="entry name" value="Glycogen Phosphorylase B"/>
    <property type="match status" value="1"/>
</dbReference>
<dbReference type="RefSeq" id="WP_066627745.1">
    <property type="nucleotide sequence ID" value="NZ_FQXL01000006.1"/>
</dbReference>
<accession>A0A161WEV1</accession>
<feature type="domain" description="Glycosyltransferase 2-like" evidence="2">
    <location>
        <begin position="447"/>
        <end position="566"/>
    </location>
</feature>
<keyword evidence="3" id="KW-0328">Glycosyltransferase</keyword>
<dbReference type="PATRIC" id="fig|1121326.3.peg.4748"/>
<dbReference type="SUPFAM" id="SSF53448">
    <property type="entry name" value="Nucleotide-diphospho-sugar transferases"/>
    <property type="match status" value="1"/>
</dbReference>
<sequence length="770" mass="88769">MKIAFIDHSFHMKTLSSNFFVEILKNKGINVECLWDDSWRGGKPVVLDDIVDKYDAFIFWQQSAFSSKPLYKYNSNITFIPMLDNFGSDKELQHSRNFWKDYAGTKTLCFSKALDNACLSHGLASKHVMYYPDPKDYVVNNCFDDIRGFFWERTPDQISWDVIKNYIIKEDFKSIHIHAACDPGSKGKVISKKDILDYNITTSKWFESRKEYNELLRQYQVYFAPRKSEGIGLSYLEAMAMGKCIVAPNYGTMNDYILNGINGVLYELNVKEKIDFSQSRVTEICKMARESVEIGFKNWKSKEDEIIDFIVSKPKDIYKGYYGVHINFENLNKELSGNNNDGVGVSNLQDDILLKVKKRIHASKLKPLIYPIVKKLRKIKNSNLEGSESNKAKEIKEVLLKEPRLETSTVCSKRLRADDSEGEILKEGGLRLKGIYKNSKEGKPLVTIITVVYNCVEKIERAIQSVINQTYDNIEYIIVDGGSTDGTLEKISKYEDKIDYYLSQSDKGIYDAMNKGLSLSVGDYIGIVNADDKFYDNSIEICVNKILEEDADYCAGEDYCVDENGNFIGIFKVAFLDERSLVAQHPCNHGSMLIGKHVYDKVGGYDLKYKIGADYKLQLHIVTDKNFRGCAIYSPVHYFEMAGVSSQQRSKALEDVQNIILEFLPNVEKRCIYSLVYFMHENHWNENICSDLENLIESQVFNEKQVKFLLHKMREKGYMGKCMETVSESFNEKIDYKRYIESLSLKKIIKYLAPYGVVNMYKNYKYKDKS</sequence>
<dbReference type="STRING" id="1121326.CLMAG_46890"/>
<name>A0A161WEV1_9CLOT</name>
<dbReference type="Gene3D" id="3.90.550.10">
    <property type="entry name" value="Spore Coat Polysaccharide Biosynthesis Protein SpsA, Chain A"/>
    <property type="match status" value="1"/>
</dbReference>
<dbReference type="InterPro" id="IPR029044">
    <property type="entry name" value="Nucleotide-diphossugar_trans"/>
</dbReference>
<dbReference type="Pfam" id="PF00535">
    <property type="entry name" value="Glycos_transf_2"/>
    <property type="match status" value="1"/>
</dbReference>